<feature type="non-terminal residue" evidence="1">
    <location>
        <position position="1"/>
    </location>
</feature>
<evidence type="ECO:0000313" key="2">
    <source>
        <dbReference type="Proteomes" id="UP000823775"/>
    </source>
</evidence>
<dbReference type="Proteomes" id="UP000823775">
    <property type="component" value="Unassembled WGS sequence"/>
</dbReference>
<evidence type="ECO:0000313" key="1">
    <source>
        <dbReference type="EMBL" id="MCD9642130.1"/>
    </source>
</evidence>
<reference evidence="1 2" key="1">
    <citation type="journal article" date="2021" name="BMC Genomics">
        <title>Datura genome reveals duplications of psychoactive alkaloid biosynthetic genes and high mutation rate following tissue culture.</title>
        <authorList>
            <person name="Rajewski A."/>
            <person name="Carter-House D."/>
            <person name="Stajich J."/>
            <person name="Litt A."/>
        </authorList>
    </citation>
    <scope>NUCLEOTIDE SEQUENCE [LARGE SCALE GENOMIC DNA]</scope>
    <source>
        <strain evidence="1">AR-01</strain>
    </source>
</reference>
<comment type="caution">
    <text evidence="1">The sequence shown here is derived from an EMBL/GenBank/DDBJ whole genome shotgun (WGS) entry which is preliminary data.</text>
</comment>
<sequence>KKSQVHNESLDARKWHMSCAGQALHGASAGAAMRRMTRCTGGLMKYTHRRR</sequence>
<name>A0ABS8V7G8_DATST</name>
<proteinExistence type="predicted"/>
<keyword evidence="2" id="KW-1185">Reference proteome</keyword>
<dbReference type="EMBL" id="JACEIK010003541">
    <property type="protein sequence ID" value="MCD9642130.1"/>
    <property type="molecule type" value="Genomic_DNA"/>
</dbReference>
<organism evidence="1 2">
    <name type="scientific">Datura stramonium</name>
    <name type="common">Jimsonweed</name>
    <name type="synonym">Common thornapple</name>
    <dbReference type="NCBI Taxonomy" id="4076"/>
    <lineage>
        <taxon>Eukaryota</taxon>
        <taxon>Viridiplantae</taxon>
        <taxon>Streptophyta</taxon>
        <taxon>Embryophyta</taxon>
        <taxon>Tracheophyta</taxon>
        <taxon>Spermatophyta</taxon>
        <taxon>Magnoliopsida</taxon>
        <taxon>eudicotyledons</taxon>
        <taxon>Gunneridae</taxon>
        <taxon>Pentapetalae</taxon>
        <taxon>asterids</taxon>
        <taxon>lamiids</taxon>
        <taxon>Solanales</taxon>
        <taxon>Solanaceae</taxon>
        <taxon>Solanoideae</taxon>
        <taxon>Datureae</taxon>
        <taxon>Datura</taxon>
    </lineage>
</organism>
<gene>
    <name evidence="1" type="ORF">HAX54_028797</name>
</gene>
<protein>
    <submittedName>
        <fullName evidence="1">Uncharacterized protein</fullName>
    </submittedName>
</protein>
<accession>A0ABS8V7G8</accession>